<evidence type="ECO:0000313" key="3">
    <source>
        <dbReference type="Proteomes" id="UP000289600"/>
    </source>
</evidence>
<dbReference type="Pfam" id="PF01966">
    <property type="entry name" value="HD"/>
    <property type="match status" value="1"/>
</dbReference>
<evidence type="ECO:0000313" key="2">
    <source>
        <dbReference type="EMBL" id="AVL94811.1"/>
    </source>
</evidence>
<protein>
    <submittedName>
        <fullName evidence="2">HD phosphohydrolase domain-containing protein</fullName>
    </submittedName>
</protein>
<gene>
    <name evidence="2" type="ORF">mc_425</name>
</gene>
<dbReference type="Proteomes" id="UP000289600">
    <property type="component" value="Segment"/>
</dbReference>
<dbReference type="InterPro" id="IPR003607">
    <property type="entry name" value="HD/PDEase_dom"/>
</dbReference>
<dbReference type="GO" id="GO:0008832">
    <property type="term" value="F:dGTPase activity"/>
    <property type="evidence" value="ECO:0007669"/>
    <property type="project" value="TreeGrafter"/>
</dbReference>
<dbReference type="EMBL" id="MG807320">
    <property type="protein sequence ID" value="AVL94811.1"/>
    <property type="molecule type" value="Genomic_DNA"/>
</dbReference>
<dbReference type="SUPFAM" id="SSF109604">
    <property type="entry name" value="HD-domain/PDEase-like"/>
    <property type="match status" value="1"/>
</dbReference>
<feature type="domain" description="HD/PDEase" evidence="1">
    <location>
        <begin position="52"/>
        <end position="239"/>
    </location>
</feature>
<keyword evidence="3" id="KW-1185">Reference proteome</keyword>
<reference evidence="3" key="1">
    <citation type="submission" date="2018-01" db="EMBL/GenBank/DDBJ databases">
        <title>Testimony of 'menage a trois' revealed by the proteome of Megavirus virophage.</title>
        <authorList>
            <person name="Jeudy S."/>
            <person name="Bertaux L."/>
            <person name="Alempic J.-M."/>
            <person name="Lartigue A."/>
            <person name="Legendre M."/>
            <person name="Philippe N."/>
            <person name="Beucher L."/>
            <person name="Biondi E."/>
            <person name="Juul S."/>
            <person name="Turner D."/>
            <person name="Coute Y."/>
            <person name="Claverie J.-M."/>
            <person name="Abergel C."/>
        </authorList>
    </citation>
    <scope>NUCLEOTIDE SEQUENCE [LARGE SCALE GENOMIC DNA]</scope>
</reference>
<name>A0A2P1ELN1_9VIRU</name>
<proteinExistence type="predicted"/>
<dbReference type="InterPro" id="IPR050135">
    <property type="entry name" value="dGTPase-like"/>
</dbReference>
<evidence type="ECO:0000259" key="1">
    <source>
        <dbReference type="SMART" id="SM00471"/>
    </source>
</evidence>
<accession>A0A2P1ELN1</accession>
<sequence length="445" mass="52424">MSDNKYSKKFRCNINNIIKVSEWALRIINTPEFQRMKKIQQLGLTSWVYPTATHTRFEHSLGVYDLAGKILEKIKYQYPDRLYYIPTLCEDKIPLSDKIIECIKIAGLCHDLGHGPFSHIFDDVLLSNISHPNRIHEHRSCLITEMICKRVLNNVLDHRDISFIKSIINPGKNDKGVLYQIVCNYLNGIDVDKFDYLARDSKNLNVGIEFNCSRLIDDFIIDECDNIVYPKHCSADIFMMFHSRYMMHKTVYSHKTVKLLEMMLRDIFIKVDPIFKISESIYDMNKFCQLDDDSVFGLIKTVVNPPYFIKTNLSADNYKLIHESYDIYKNMISRNLYKQIIDLPEEDNAIQRFDVFCKYLCQKYPDIRQSDLHIFITKCGFSSDNKKSPFDNIFFYDKKESNIFTLDRSHFSGLMNNKSLEIHCHLYCKNKNIYDIIIPELKNFP</sequence>
<organism evidence="2 3">
    <name type="scientific">Moumouvirus australiensis</name>
    <dbReference type="NCBI Taxonomy" id="2109587"/>
    <lineage>
        <taxon>Viruses</taxon>
        <taxon>Varidnaviria</taxon>
        <taxon>Bamfordvirae</taxon>
        <taxon>Nucleocytoviricota</taxon>
        <taxon>Megaviricetes</taxon>
        <taxon>Imitervirales</taxon>
        <taxon>Mimiviridae</taxon>
        <taxon>Megamimivirinae</taxon>
        <taxon>Moumouvirus</taxon>
        <taxon>Moumouvirus australiense</taxon>
    </lineage>
</organism>
<dbReference type="PANTHER" id="PTHR11373">
    <property type="entry name" value="DEOXYNUCLEOSIDE TRIPHOSPHATE TRIPHOSPHOHYDROLASE"/>
    <property type="match status" value="1"/>
</dbReference>
<dbReference type="CDD" id="cd00077">
    <property type="entry name" value="HDc"/>
    <property type="match status" value="1"/>
</dbReference>
<dbReference type="Gene3D" id="1.10.3210.10">
    <property type="entry name" value="Hypothetical protein af1432"/>
    <property type="match status" value="1"/>
</dbReference>
<dbReference type="SMART" id="SM00471">
    <property type="entry name" value="HDc"/>
    <property type="match status" value="1"/>
</dbReference>
<keyword evidence="2" id="KW-0378">Hydrolase</keyword>
<dbReference type="PANTHER" id="PTHR11373:SF4">
    <property type="entry name" value="DEOXYNUCLEOSIDE TRIPHOSPHATE TRIPHOSPHOHYDROLASE SAMHD1"/>
    <property type="match status" value="1"/>
</dbReference>
<dbReference type="InterPro" id="IPR006674">
    <property type="entry name" value="HD_domain"/>
</dbReference>
<dbReference type="GO" id="GO:0006203">
    <property type="term" value="P:dGTP catabolic process"/>
    <property type="evidence" value="ECO:0007669"/>
    <property type="project" value="TreeGrafter"/>
</dbReference>